<dbReference type="EMBL" id="CP002873">
    <property type="protein sequence ID" value="AGA66369.1"/>
    <property type="molecule type" value="Genomic_DNA"/>
</dbReference>
<dbReference type="InterPro" id="IPR027417">
    <property type="entry name" value="P-loop_NTPase"/>
</dbReference>
<evidence type="ECO:0000313" key="8">
    <source>
        <dbReference type="EMBL" id="AGA66369.1"/>
    </source>
</evidence>
<keyword evidence="5 6" id="KW-0238">DNA-binding</keyword>
<keyword evidence="2 6" id="KW-0235">DNA replication</keyword>
<keyword evidence="6" id="KW-0227">DNA damage</keyword>
<dbReference type="KEGG" id="bpip:BPP43_05605"/>
<dbReference type="InterPro" id="IPR003395">
    <property type="entry name" value="RecF/RecN/SMC_N"/>
</dbReference>
<sequence length="355" mass="42294">MILKELTLRSFRNYNENTFEFSKHINILYGINGCGKTNILEAIYILGNGISFRTRLDRELIKYGNDNYFLRGIFKEDDLNYDTNIEIVYQKKTKKVFINKKEITSRKNLIGKILYVIFLPNDTDMVTSEPKLRRDYFNMLISSISNEYLLSLIKYNKLLKMRNIYLTTSPNDAHIYNEDIAKLSLYIANENKKYSMLLEEKMNEIYRTIFQNDNPYKIKYLSTIEDIANENEYIKKLESTIKEQIKMRTTYFGIHRAEYQFFYKDSLSRKFSSQGEKRMLTLIMKLASEKILYEYRKKSPILLIDDAMLELDNIKRESILEYIKTLGQVFITVTEKEKLSKFEESRVFDIVNIKN</sequence>
<feature type="binding site" evidence="6">
    <location>
        <begin position="30"/>
        <end position="37"/>
    </location>
    <ligand>
        <name>ATP</name>
        <dbReference type="ChEBI" id="CHEBI:30616"/>
    </ligand>
</feature>
<dbReference type="AlphaFoldDB" id="A0A3B6VVS0"/>
<comment type="similarity">
    <text evidence="6">Belongs to the RecF family.</text>
</comment>
<evidence type="ECO:0000256" key="3">
    <source>
        <dbReference type="ARBA" id="ARBA00022741"/>
    </source>
</evidence>
<dbReference type="GO" id="GO:0006260">
    <property type="term" value="P:DNA replication"/>
    <property type="evidence" value="ECO:0007669"/>
    <property type="project" value="UniProtKB-UniRule"/>
</dbReference>
<dbReference type="RefSeq" id="WP_015274374.1">
    <property type="nucleotide sequence ID" value="NC_019908.1"/>
</dbReference>
<dbReference type="SUPFAM" id="SSF52540">
    <property type="entry name" value="P-loop containing nucleoside triphosphate hydrolases"/>
    <property type="match status" value="1"/>
</dbReference>
<dbReference type="GO" id="GO:0009432">
    <property type="term" value="P:SOS response"/>
    <property type="evidence" value="ECO:0007669"/>
    <property type="project" value="UniProtKB-UniRule"/>
</dbReference>
<dbReference type="NCBIfam" id="TIGR00611">
    <property type="entry name" value="recf"/>
    <property type="match status" value="1"/>
</dbReference>
<evidence type="ECO:0000256" key="1">
    <source>
        <dbReference type="ARBA" id="ARBA00022490"/>
    </source>
</evidence>
<accession>A0A3B6VVS0</accession>
<keyword evidence="9" id="KW-1185">Reference proteome</keyword>
<dbReference type="GO" id="GO:0006302">
    <property type="term" value="P:double-strand break repair"/>
    <property type="evidence" value="ECO:0007669"/>
    <property type="project" value="TreeGrafter"/>
</dbReference>
<name>A0A3B6VVS0_BRAPL</name>
<comment type="function">
    <text evidence="6">The RecF protein is involved in DNA metabolism; it is required for DNA replication and normal SOS inducibility. RecF binds preferentially to single-stranded, linear DNA. It also seems to bind ATP.</text>
</comment>
<comment type="subcellular location">
    <subcellularLocation>
        <location evidence="6">Cytoplasm</location>
    </subcellularLocation>
</comment>
<dbReference type="PANTHER" id="PTHR32182">
    <property type="entry name" value="DNA REPLICATION AND REPAIR PROTEIN RECF"/>
    <property type="match status" value="1"/>
</dbReference>
<keyword evidence="3 6" id="KW-0547">Nucleotide-binding</keyword>
<dbReference type="InterPro" id="IPR042174">
    <property type="entry name" value="RecF_2"/>
</dbReference>
<evidence type="ECO:0000256" key="5">
    <source>
        <dbReference type="ARBA" id="ARBA00023125"/>
    </source>
</evidence>
<dbReference type="GO" id="GO:0005524">
    <property type="term" value="F:ATP binding"/>
    <property type="evidence" value="ECO:0007669"/>
    <property type="project" value="UniProtKB-UniRule"/>
</dbReference>
<keyword evidence="1 6" id="KW-0963">Cytoplasm</keyword>
<dbReference type="Proteomes" id="UP000010793">
    <property type="component" value="Chromosome"/>
</dbReference>
<keyword evidence="4 6" id="KW-0067">ATP-binding</keyword>
<keyword evidence="6" id="KW-0234">DNA repair</keyword>
<keyword evidence="6" id="KW-0742">SOS response</keyword>
<dbReference type="GO" id="GO:0003697">
    <property type="term" value="F:single-stranded DNA binding"/>
    <property type="evidence" value="ECO:0007669"/>
    <property type="project" value="UniProtKB-UniRule"/>
</dbReference>
<dbReference type="HAMAP" id="MF_00365">
    <property type="entry name" value="RecF"/>
    <property type="match status" value="1"/>
</dbReference>
<reference evidence="8 9" key="1">
    <citation type="journal article" date="2013" name="Genome Announc.">
        <title>Complete Genome Sequence of the Porcine Strain Brachyspira pilosicoli P43/6/78(T.).</title>
        <authorList>
            <person name="Lin C."/>
            <person name="den Bakker H.C."/>
            <person name="Suzuki H."/>
            <person name="Lefebure T."/>
            <person name="Ponnala L."/>
            <person name="Sun Q."/>
            <person name="Stanhope M.J."/>
            <person name="Wiedmann M."/>
            <person name="Duhamel G.E."/>
        </authorList>
    </citation>
    <scope>NUCLEOTIDE SEQUENCE [LARGE SCALE GENOMIC DNA]</scope>
    <source>
        <strain evidence="8 9">P43/6/78</strain>
    </source>
</reference>
<protein>
    <recommendedName>
        <fullName evidence="6">DNA replication and repair protein RecF</fullName>
    </recommendedName>
</protein>
<evidence type="ECO:0000259" key="7">
    <source>
        <dbReference type="Pfam" id="PF02463"/>
    </source>
</evidence>
<gene>
    <name evidence="6" type="primary">recF</name>
    <name evidence="8" type="ORF">BPP43_05605</name>
</gene>
<dbReference type="Gene3D" id="1.20.1050.90">
    <property type="entry name" value="RecF/RecN/SMC, N-terminal domain"/>
    <property type="match status" value="1"/>
</dbReference>
<dbReference type="PANTHER" id="PTHR32182:SF0">
    <property type="entry name" value="DNA REPLICATION AND REPAIR PROTEIN RECF"/>
    <property type="match status" value="1"/>
</dbReference>
<dbReference type="GO" id="GO:0005737">
    <property type="term" value="C:cytoplasm"/>
    <property type="evidence" value="ECO:0007669"/>
    <property type="project" value="UniProtKB-SubCell"/>
</dbReference>
<dbReference type="Gene3D" id="3.40.50.300">
    <property type="entry name" value="P-loop containing nucleotide triphosphate hydrolases"/>
    <property type="match status" value="1"/>
</dbReference>
<evidence type="ECO:0000256" key="2">
    <source>
        <dbReference type="ARBA" id="ARBA00022705"/>
    </source>
</evidence>
<feature type="domain" description="RecF/RecN/SMC N-terminal" evidence="7">
    <location>
        <begin position="3"/>
        <end position="344"/>
    </location>
</feature>
<dbReference type="GO" id="GO:0000731">
    <property type="term" value="P:DNA synthesis involved in DNA repair"/>
    <property type="evidence" value="ECO:0007669"/>
    <property type="project" value="TreeGrafter"/>
</dbReference>
<organism evidence="8 9">
    <name type="scientific">Brachyspira pilosicoli P43/6/78</name>
    <dbReference type="NCBI Taxonomy" id="1042417"/>
    <lineage>
        <taxon>Bacteria</taxon>
        <taxon>Pseudomonadati</taxon>
        <taxon>Spirochaetota</taxon>
        <taxon>Spirochaetia</taxon>
        <taxon>Brachyspirales</taxon>
        <taxon>Brachyspiraceae</taxon>
        <taxon>Brachyspira</taxon>
    </lineage>
</organism>
<evidence type="ECO:0000256" key="4">
    <source>
        <dbReference type="ARBA" id="ARBA00022840"/>
    </source>
</evidence>
<dbReference type="Pfam" id="PF02463">
    <property type="entry name" value="SMC_N"/>
    <property type="match status" value="1"/>
</dbReference>
<proteinExistence type="inferred from homology"/>
<evidence type="ECO:0000256" key="6">
    <source>
        <dbReference type="HAMAP-Rule" id="MF_00365"/>
    </source>
</evidence>
<dbReference type="InterPro" id="IPR001238">
    <property type="entry name" value="DNA-binding_RecF"/>
</dbReference>
<evidence type="ECO:0000313" key="9">
    <source>
        <dbReference type="Proteomes" id="UP000010793"/>
    </source>
</evidence>